<sequence>MRIPPAVLVASMMLAGAAGAEETREILGARYDAPTDRYGHGVLGDAIEWGALVMQVDTCPACALLKTTDVTFTLPQARVFEDLEPRLADVDLDGDNEVIVIETNRSQGASLAIYDDTGKIAQTPYIGRANRWLAPLGATDLDGDGFVELAYIDRPHLAKTLRIWQFRDGKLTPVAERAGLTNHRIGEDFISGGIRHCAGRPEIVTASGDWRRVMISTLESGAVLSRDIGQFHGQKSLELALLCQD</sequence>
<dbReference type="InterPro" id="IPR028994">
    <property type="entry name" value="Integrin_alpha_N"/>
</dbReference>
<feature type="chain" id="PRO_5015153427" description="VCBS repeat protein" evidence="2">
    <location>
        <begin position="21"/>
        <end position="245"/>
    </location>
</feature>
<dbReference type="SUPFAM" id="SSF69318">
    <property type="entry name" value="Integrin alpha N-terminal domain"/>
    <property type="match status" value="1"/>
</dbReference>
<reference evidence="3 4" key="1">
    <citation type="submission" date="2018-03" db="EMBL/GenBank/DDBJ databases">
        <title>Genomic Encyclopedia of Archaeal and Bacterial Type Strains, Phase II (KMG-II): from individual species to whole genera.</title>
        <authorList>
            <person name="Goeker M."/>
        </authorList>
    </citation>
    <scope>NUCLEOTIDE SEQUENCE [LARGE SCALE GENOMIC DNA]</scope>
    <source>
        <strain evidence="3 4">DSM 100673</strain>
    </source>
</reference>
<evidence type="ECO:0008006" key="5">
    <source>
        <dbReference type="Google" id="ProtNLM"/>
    </source>
</evidence>
<keyword evidence="4" id="KW-1185">Reference proteome</keyword>
<gene>
    <name evidence="3" type="ORF">CLV88_101791</name>
</gene>
<evidence type="ECO:0000256" key="2">
    <source>
        <dbReference type="SAM" id="SignalP"/>
    </source>
</evidence>
<evidence type="ECO:0000313" key="3">
    <source>
        <dbReference type="EMBL" id="PSL22362.1"/>
    </source>
</evidence>
<organism evidence="3 4">
    <name type="scientific">Shimia abyssi</name>
    <dbReference type="NCBI Taxonomy" id="1662395"/>
    <lineage>
        <taxon>Bacteria</taxon>
        <taxon>Pseudomonadati</taxon>
        <taxon>Pseudomonadota</taxon>
        <taxon>Alphaproteobacteria</taxon>
        <taxon>Rhodobacterales</taxon>
        <taxon>Roseobacteraceae</taxon>
    </lineage>
</organism>
<evidence type="ECO:0000313" key="4">
    <source>
        <dbReference type="Proteomes" id="UP000240418"/>
    </source>
</evidence>
<protein>
    <recommendedName>
        <fullName evidence="5">VCBS repeat protein</fullName>
    </recommendedName>
</protein>
<feature type="signal peptide" evidence="2">
    <location>
        <begin position="1"/>
        <end position="20"/>
    </location>
</feature>
<dbReference type="EMBL" id="PYGJ01000001">
    <property type="protein sequence ID" value="PSL22362.1"/>
    <property type="molecule type" value="Genomic_DNA"/>
</dbReference>
<dbReference type="InterPro" id="IPR013517">
    <property type="entry name" value="FG-GAP"/>
</dbReference>
<accession>A0A2P8FKY3</accession>
<dbReference type="Pfam" id="PF13517">
    <property type="entry name" value="FG-GAP_3"/>
    <property type="match status" value="1"/>
</dbReference>
<proteinExistence type="predicted"/>
<dbReference type="AlphaFoldDB" id="A0A2P8FKY3"/>
<dbReference type="Proteomes" id="UP000240418">
    <property type="component" value="Unassembled WGS sequence"/>
</dbReference>
<evidence type="ECO:0000256" key="1">
    <source>
        <dbReference type="ARBA" id="ARBA00022729"/>
    </source>
</evidence>
<name>A0A2P8FKY3_9RHOB</name>
<comment type="caution">
    <text evidence="3">The sequence shown here is derived from an EMBL/GenBank/DDBJ whole genome shotgun (WGS) entry which is preliminary data.</text>
</comment>
<keyword evidence="1 2" id="KW-0732">Signal</keyword>
<dbReference type="RefSeq" id="WP_243403558.1">
    <property type="nucleotide sequence ID" value="NZ_PYGJ01000001.1"/>
</dbReference>